<dbReference type="GO" id="GO:0030288">
    <property type="term" value="C:outer membrane-bounded periplasmic space"/>
    <property type="evidence" value="ECO:0007669"/>
    <property type="project" value="TreeGrafter"/>
</dbReference>
<feature type="domain" description="CusB-like three alpha-helical bundle" evidence="3">
    <location>
        <begin position="176"/>
        <end position="217"/>
    </location>
</feature>
<feature type="region of interest" description="Disordered" evidence="2">
    <location>
        <begin position="41"/>
        <end position="92"/>
    </location>
</feature>
<evidence type="ECO:0000313" key="5">
    <source>
        <dbReference type="Proteomes" id="UP000244225"/>
    </source>
</evidence>
<dbReference type="Gene3D" id="6.10.140.730">
    <property type="match status" value="1"/>
</dbReference>
<reference evidence="4 5" key="1">
    <citation type="submission" date="2018-04" db="EMBL/GenBank/DDBJ databases">
        <title>Genomic Encyclopedia of Archaeal and Bacterial Type Strains, Phase II (KMG-II): from individual species to whole genera.</title>
        <authorList>
            <person name="Goeker M."/>
        </authorList>
    </citation>
    <scope>NUCLEOTIDE SEQUENCE [LARGE SCALE GENOMIC DNA]</scope>
    <source>
        <strain evidence="4 5">DSM 100162</strain>
    </source>
</reference>
<dbReference type="GO" id="GO:0046914">
    <property type="term" value="F:transition metal ion binding"/>
    <property type="evidence" value="ECO:0007669"/>
    <property type="project" value="TreeGrafter"/>
</dbReference>
<organism evidence="4 5">
    <name type="scientific">Pontibacter mucosus</name>
    <dbReference type="NCBI Taxonomy" id="1649266"/>
    <lineage>
        <taxon>Bacteria</taxon>
        <taxon>Pseudomonadati</taxon>
        <taxon>Bacteroidota</taxon>
        <taxon>Cytophagia</taxon>
        <taxon>Cytophagales</taxon>
        <taxon>Hymenobacteraceae</taxon>
        <taxon>Pontibacter</taxon>
    </lineage>
</organism>
<dbReference type="AlphaFoldDB" id="A0A2T5Y9N9"/>
<evidence type="ECO:0000259" key="3">
    <source>
        <dbReference type="Pfam" id="PF25869"/>
    </source>
</evidence>
<sequence length="453" mass="49869">MNTNGKSTRAMRKSTQPETKRRLAAIFMAFLWLATASCDSGSANESRQGYPGDASQDGAGMAMPQEAGHEDHGQMSRQVPGKRQPADSTDETFWSTLPANQTVISRQAVVQAGDSSMRYSFSGNGYVDFDQRRNRKFAVRVGGRIERLYIKYNYQYVRKGEKLMELYSPELNTFVEEFLFVSRQSKDPVLRDMARQKLRLLGLTEAQIDQFARNGRAPYTISVFSPYEGYVLFSPSGSGGGMGTGASTGSGGMEGMAAGRSTGAPGTVLPDNSIREGMYVSKDQTVFWVNDFLEAWGIVAFPSEAGAVLEPGRETVVTSELFPDKPIRAVIGMVEPVYSSGQKFTQVRLYLPNPNRQLKQNSLLTATAFVHRKSPVVPVTSVYYVGRTAIVWVRTGVTGNGSNIFQARAVRTGHRGKEVVEITEGLRAEDWIARDAAYLVDSETIIQYLSRGS</sequence>
<dbReference type="InterPro" id="IPR051909">
    <property type="entry name" value="MFP_Cation_Efflux"/>
</dbReference>
<dbReference type="GO" id="GO:0060003">
    <property type="term" value="P:copper ion export"/>
    <property type="evidence" value="ECO:0007669"/>
    <property type="project" value="TreeGrafter"/>
</dbReference>
<keyword evidence="1" id="KW-0813">Transport</keyword>
<evidence type="ECO:0000256" key="2">
    <source>
        <dbReference type="SAM" id="MobiDB-lite"/>
    </source>
</evidence>
<dbReference type="EMBL" id="QBKI01000013">
    <property type="protein sequence ID" value="PTX13119.1"/>
    <property type="molecule type" value="Genomic_DNA"/>
</dbReference>
<keyword evidence="5" id="KW-1185">Reference proteome</keyword>
<gene>
    <name evidence="4" type="ORF">C8N40_11341</name>
</gene>
<protein>
    <submittedName>
        <fullName evidence="4">Cu(I)/Ag(I) efflux system membrane fusion protein</fullName>
    </submittedName>
</protein>
<dbReference type="GO" id="GO:0015679">
    <property type="term" value="P:plasma membrane copper ion transport"/>
    <property type="evidence" value="ECO:0007669"/>
    <property type="project" value="TreeGrafter"/>
</dbReference>
<evidence type="ECO:0000256" key="1">
    <source>
        <dbReference type="ARBA" id="ARBA00022448"/>
    </source>
</evidence>
<accession>A0A2T5Y9N9</accession>
<dbReference type="PANTHER" id="PTHR30097:SF15">
    <property type="entry name" value="CATION EFFLUX SYSTEM PROTEIN CUSB"/>
    <property type="match status" value="1"/>
</dbReference>
<dbReference type="Gene3D" id="2.40.30.170">
    <property type="match status" value="1"/>
</dbReference>
<dbReference type="InterPro" id="IPR058791">
    <property type="entry name" value="3HB_CusB"/>
</dbReference>
<dbReference type="Pfam" id="PF25869">
    <property type="entry name" value="3HB_CusB"/>
    <property type="match status" value="1"/>
</dbReference>
<dbReference type="Gene3D" id="2.40.420.20">
    <property type="match status" value="1"/>
</dbReference>
<evidence type="ECO:0000313" key="4">
    <source>
        <dbReference type="EMBL" id="PTX13119.1"/>
    </source>
</evidence>
<comment type="caution">
    <text evidence="4">The sequence shown here is derived from an EMBL/GenBank/DDBJ whole genome shotgun (WGS) entry which is preliminary data.</text>
</comment>
<dbReference type="Proteomes" id="UP000244225">
    <property type="component" value="Unassembled WGS sequence"/>
</dbReference>
<name>A0A2T5Y9N9_9BACT</name>
<dbReference type="OrthoDB" id="9806939at2"/>
<proteinExistence type="predicted"/>
<dbReference type="PANTHER" id="PTHR30097">
    <property type="entry name" value="CATION EFFLUX SYSTEM PROTEIN CUSB"/>
    <property type="match status" value="1"/>
</dbReference>